<dbReference type="GO" id="GO:0016887">
    <property type="term" value="F:ATP hydrolysis activity"/>
    <property type="evidence" value="ECO:0000318"/>
    <property type="project" value="GO_Central"/>
</dbReference>
<dbReference type="GO" id="GO:0005737">
    <property type="term" value="C:cytoplasm"/>
    <property type="evidence" value="ECO:0000318"/>
    <property type="project" value="GO_Central"/>
</dbReference>
<dbReference type="SUPFAM" id="SSF100920">
    <property type="entry name" value="Heat shock protein 70kD (HSP70), peptide-binding domain"/>
    <property type="match status" value="1"/>
</dbReference>
<dbReference type="RefSeq" id="XP_001580703.1">
    <property type="nucleotide sequence ID" value="XM_001580653.1"/>
</dbReference>
<dbReference type="FunFam" id="3.30.420.40:FF:000004">
    <property type="entry name" value="Molecular chaperone DnaK"/>
    <property type="match status" value="1"/>
</dbReference>
<dbReference type="EMBL" id="DS113205">
    <property type="protein sequence ID" value="EAY19717.1"/>
    <property type="molecule type" value="Genomic_DNA"/>
</dbReference>
<evidence type="ECO:0000256" key="2">
    <source>
        <dbReference type="ARBA" id="ARBA00022840"/>
    </source>
</evidence>
<dbReference type="VEuPathDB" id="TrichDB:TVAG_433130"/>
<dbReference type="PROSITE" id="PS00297">
    <property type="entry name" value="HSP70_1"/>
    <property type="match status" value="1"/>
</dbReference>
<dbReference type="Proteomes" id="UP000001542">
    <property type="component" value="Unassembled WGS sequence"/>
</dbReference>
<dbReference type="GO" id="GO:0042026">
    <property type="term" value="P:protein refolding"/>
    <property type="evidence" value="ECO:0000318"/>
    <property type="project" value="GO_Central"/>
</dbReference>
<dbReference type="GO" id="GO:0005524">
    <property type="term" value="F:ATP binding"/>
    <property type="evidence" value="ECO:0007669"/>
    <property type="project" value="UniProtKB-KW"/>
</dbReference>
<dbReference type="AlphaFoldDB" id="A2DIV4"/>
<dbReference type="SUPFAM" id="SSF100934">
    <property type="entry name" value="Heat shock protein 70kD (HSP70), C-terminal subdomain"/>
    <property type="match status" value="1"/>
</dbReference>
<sequence length="622" mass="67781">MLATCGRHLNSSFARSFAKGASPIIGIDLGTTNSCVAVVEAGKPKVIPNSDGQRTTPSVVAFDKNGQLLVGEQAKRQLVLNPKSTFAATKRIIGRTFDDDMTLQAMKMCSFEVAKAENGEAWVRDGKGKLYSPSQIGGYVLAKMKETAEAYLGQKVKDAIVTVPAYFNNAQRQATKDAGRLAGLNVMRTINEPTAAALAYGLNRKKGETVAVYDLGGGTFDISILEISDDGIFEVKSTNGNTFLGGEDFDNVLTNYILQQYKKDENIDLSADPMAVARIREAAEKAKCDLSSSIMTEVNLPYITSTGAGPKHLSMTVTRQMFEALTLPLIKKTLDPVTQALKDASMNPHDINEVILVGGMTRVPKVISSVGEFFGKDPFRGVNPDEVVAVGASIQGSVLTGGLDEILLLDVTPLSLGIETMGGVFTRLIPRNTVVPTKITESFSTGVDGQKNIAIRVYQGERELVKDNKFLGEFNLVGIPPQPRGIPNINVTFEIDANSIIHVSAVDKGSGKEQKIEIKQSGGLTQEEIMKMIADADKHRKEDEQRKVVIEQSYDMHGFVGEIEKQIHFNKDRLPKWLIEKVEQKVKEMNAALATYDMDKINTAFKALQAVAMEMPDNLKVR</sequence>
<gene>
    <name evidence="4" type="ORF">TVAG_433130</name>
</gene>
<dbReference type="InParanoid" id="A2DIV4"/>
<dbReference type="NCBIfam" id="NF001413">
    <property type="entry name" value="PRK00290.1"/>
    <property type="match status" value="1"/>
</dbReference>
<accession>A2DIV4</accession>
<dbReference type="GO" id="GO:0044183">
    <property type="term" value="F:protein folding chaperone"/>
    <property type="evidence" value="ECO:0000318"/>
    <property type="project" value="GO_Central"/>
</dbReference>
<dbReference type="Pfam" id="PF00012">
    <property type="entry name" value="HSP70"/>
    <property type="match status" value="1"/>
</dbReference>
<comment type="similarity">
    <text evidence="3">Belongs to the heat shock protein 70 family.</text>
</comment>
<dbReference type="SUPFAM" id="SSF53067">
    <property type="entry name" value="Actin-like ATPase domain"/>
    <property type="match status" value="2"/>
</dbReference>
<dbReference type="InterPro" id="IPR013126">
    <property type="entry name" value="Hsp_70_fam"/>
</dbReference>
<evidence type="ECO:0000256" key="1">
    <source>
        <dbReference type="ARBA" id="ARBA00022741"/>
    </source>
</evidence>
<dbReference type="GO" id="GO:0016226">
    <property type="term" value="P:iron-sulfur cluster assembly"/>
    <property type="evidence" value="ECO:0000318"/>
    <property type="project" value="GO_Central"/>
</dbReference>
<reference evidence="4" key="2">
    <citation type="journal article" date="2007" name="Science">
        <title>Draft genome sequence of the sexually transmitted pathogen Trichomonas vaginalis.</title>
        <authorList>
            <person name="Carlton J.M."/>
            <person name="Hirt R.P."/>
            <person name="Silva J.C."/>
            <person name="Delcher A.L."/>
            <person name="Schatz M."/>
            <person name="Zhao Q."/>
            <person name="Wortman J.R."/>
            <person name="Bidwell S.L."/>
            <person name="Alsmark U.C.M."/>
            <person name="Besteiro S."/>
            <person name="Sicheritz-Ponten T."/>
            <person name="Noel C.J."/>
            <person name="Dacks J.B."/>
            <person name="Foster P.G."/>
            <person name="Simillion C."/>
            <person name="Van de Peer Y."/>
            <person name="Miranda-Saavedra D."/>
            <person name="Barton G.J."/>
            <person name="Westrop G.D."/>
            <person name="Mueller S."/>
            <person name="Dessi D."/>
            <person name="Fiori P.L."/>
            <person name="Ren Q."/>
            <person name="Paulsen I."/>
            <person name="Zhang H."/>
            <person name="Bastida-Corcuera F.D."/>
            <person name="Simoes-Barbosa A."/>
            <person name="Brown M.T."/>
            <person name="Hayes R.D."/>
            <person name="Mukherjee M."/>
            <person name="Okumura C.Y."/>
            <person name="Schneider R."/>
            <person name="Smith A.J."/>
            <person name="Vanacova S."/>
            <person name="Villalvazo M."/>
            <person name="Haas B.J."/>
            <person name="Pertea M."/>
            <person name="Feldblyum T.V."/>
            <person name="Utterback T.R."/>
            <person name="Shu C.L."/>
            <person name="Osoegawa K."/>
            <person name="de Jong P.J."/>
            <person name="Hrdy I."/>
            <person name="Horvathova L."/>
            <person name="Zubacova Z."/>
            <person name="Dolezal P."/>
            <person name="Malik S.B."/>
            <person name="Logsdon J.M. Jr."/>
            <person name="Henze K."/>
            <person name="Gupta A."/>
            <person name="Wang C.C."/>
            <person name="Dunne R.L."/>
            <person name="Upcroft J.A."/>
            <person name="Upcroft P."/>
            <person name="White O."/>
            <person name="Salzberg S.L."/>
            <person name="Tang P."/>
            <person name="Chiu C.-H."/>
            <person name="Lee Y.-S."/>
            <person name="Embley T.M."/>
            <person name="Coombs G.H."/>
            <person name="Mottram J.C."/>
            <person name="Tachezy J."/>
            <person name="Fraser-Liggett C.M."/>
            <person name="Johnson P.J."/>
        </authorList>
    </citation>
    <scope>NUCLEOTIDE SEQUENCE [LARGE SCALE GENOMIC DNA]</scope>
    <source>
        <strain evidence="4">G3</strain>
    </source>
</reference>
<dbReference type="InterPro" id="IPR029047">
    <property type="entry name" value="HSP70_peptide-bd_sf"/>
</dbReference>
<dbReference type="GO" id="GO:0005739">
    <property type="term" value="C:mitochondrion"/>
    <property type="evidence" value="ECO:0000318"/>
    <property type="project" value="GO_Central"/>
</dbReference>
<dbReference type="FunFam" id="3.90.640.10:FF:000003">
    <property type="entry name" value="Molecular chaperone DnaK"/>
    <property type="match status" value="1"/>
</dbReference>
<reference evidence="4" key="1">
    <citation type="submission" date="2006-10" db="EMBL/GenBank/DDBJ databases">
        <authorList>
            <person name="Amadeo P."/>
            <person name="Zhao Q."/>
            <person name="Wortman J."/>
            <person name="Fraser-Liggett C."/>
            <person name="Carlton J."/>
        </authorList>
    </citation>
    <scope>NUCLEOTIDE SEQUENCE</scope>
    <source>
        <strain evidence="4">G3</strain>
    </source>
</reference>
<evidence type="ECO:0000313" key="4">
    <source>
        <dbReference type="EMBL" id="EAY19717.1"/>
    </source>
</evidence>
<organism evidence="4 5">
    <name type="scientific">Trichomonas vaginalis (strain ATCC PRA-98 / G3)</name>
    <dbReference type="NCBI Taxonomy" id="412133"/>
    <lineage>
        <taxon>Eukaryota</taxon>
        <taxon>Metamonada</taxon>
        <taxon>Parabasalia</taxon>
        <taxon>Trichomonadida</taxon>
        <taxon>Trichomonadidae</taxon>
        <taxon>Trichomonas</taxon>
    </lineage>
</organism>
<dbReference type="OrthoDB" id="2401965at2759"/>
<dbReference type="PRINTS" id="PR00301">
    <property type="entry name" value="HEATSHOCK70"/>
</dbReference>
<evidence type="ECO:0000313" key="5">
    <source>
        <dbReference type="Proteomes" id="UP000001542"/>
    </source>
</evidence>
<dbReference type="FunCoup" id="A2DIV4">
    <property type="interactions" value="768"/>
</dbReference>
<keyword evidence="1 3" id="KW-0547">Nucleotide-binding</keyword>
<dbReference type="OMA" id="KHIRMPF"/>
<dbReference type="InterPro" id="IPR018181">
    <property type="entry name" value="Heat_shock_70_CS"/>
</dbReference>
<name>A2DIV4_TRIV3</name>
<dbReference type="PROSITE" id="PS00329">
    <property type="entry name" value="HSP70_2"/>
    <property type="match status" value="1"/>
</dbReference>
<proteinExistence type="inferred from homology"/>
<dbReference type="VEuPathDB" id="TrichDB:TVAGG3_0561970"/>
<dbReference type="FunFam" id="2.60.34.10:FF:000014">
    <property type="entry name" value="Chaperone protein DnaK HSP70"/>
    <property type="match status" value="1"/>
</dbReference>
<dbReference type="GO" id="GO:0140662">
    <property type="term" value="F:ATP-dependent protein folding chaperone"/>
    <property type="evidence" value="ECO:0007669"/>
    <property type="project" value="InterPro"/>
</dbReference>
<evidence type="ECO:0000256" key="3">
    <source>
        <dbReference type="RuleBase" id="RU003322"/>
    </source>
</evidence>
<dbReference type="SMR" id="A2DIV4"/>
<dbReference type="InterPro" id="IPR029048">
    <property type="entry name" value="HSP70_C_sf"/>
</dbReference>
<keyword evidence="4" id="KW-0346">Stress response</keyword>
<dbReference type="PANTHER" id="PTHR19375">
    <property type="entry name" value="HEAT SHOCK PROTEIN 70KDA"/>
    <property type="match status" value="1"/>
</dbReference>
<dbReference type="Gene3D" id="2.60.34.10">
    <property type="entry name" value="Substrate Binding Domain Of DNAk, Chain A, domain 1"/>
    <property type="match status" value="1"/>
</dbReference>
<dbReference type="GO" id="GO:0031072">
    <property type="term" value="F:heat shock protein binding"/>
    <property type="evidence" value="ECO:0000318"/>
    <property type="project" value="GO_Central"/>
</dbReference>
<protein>
    <submittedName>
        <fullName evidence="4">Heat shock 70 kDa protein, mitochondrial, putative</fullName>
    </submittedName>
</protein>
<dbReference type="KEGG" id="tva:5465246"/>
<dbReference type="STRING" id="5722.A2DIV4"/>
<dbReference type="Gene3D" id="3.90.640.10">
    <property type="entry name" value="Actin, Chain A, domain 4"/>
    <property type="match status" value="1"/>
</dbReference>
<dbReference type="Gene3D" id="3.30.420.40">
    <property type="match status" value="2"/>
</dbReference>
<keyword evidence="5" id="KW-1185">Reference proteome</keyword>
<dbReference type="eggNOG" id="KOG0102">
    <property type="taxonomic scope" value="Eukaryota"/>
</dbReference>
<dbReference type="FunFam" id="3.30.30.30:FF:000003">
    <property type="entry name" value="Heat shock protein 9"/>
    <property type="match status" value="1"/>
</dbReference>
<dbReference type="PROSITE" id="PS01036">
    <property type="entry name" value="HSP70_3"/>
    <property type="match status" value="1"/>
</dbReference>
<keyword evidence="2 3" id="KW-0067">ATP-binding</keyword>
<dbReference type="InterPro" id="IPR043129">
    <property type="entry name" value="ATPase_NBD"/>
</dbReference>